<keyword evidence="5" id="KW-0687">Ribonucleoprotein</keyword>
<comment type="similarity">
    <text evidence="2 5">Belongs to the NRAP family.</text>
</comment>
<dbReference type="InterPro" id="IPR035370">
    <property type="entry name" value="Nrap_D5"/>
</dbReference>
<feature type="domain" description="Nrap protein" evidence="12">
    <location>
        <begin position="1054"/>
        <end position="1201"/>
    </location>
</feature>
<keyword evidence="5" id="KW-0698">rRNA processing</keyword>
<dbReference type="Pfam" id="PF03813">
    <property type="entry name" value="Nrap"/>
    <property type="match status" value="1"/>
</dbReference>
<accession>A0A8E2ELE0</accession>
<keyword evidence="4 5" id="KW-0539">Nucleus</keyword>
<evidence type="ECO:0000313" key="13">
    <source>
        <dbReference type="EMBL" id="OCK86202.1"/>
    </source>
</evidence>
<dbReference type="Pfam" id="PF17403">
    <property type="entry name" value="Nrap_D2"/>
    <property type="match status" value="1"/>
</dbReference>
<dbReference type="Gene3D" id="1.10.1410.10">
    <property type="match status" value="2"/>
</dbReference>
<sequence>MAPSVTKRRKLSHTDNGDEDDAPFSERFGGSPNDTDLSADDSTEVEDAVESDGSMASEDEEAALAKEEAHEGGRGKESIVNQKIRSQARRDPNTNKRRADIPLDGVYTAEIFKSNMFKLQVDELLEQVRPEYGQKQAPAENAMRSLKAIIERIPSRDPLSVHDAERYLMISSKVATPFPHPRPPRDAKYKLQYDRPSSINVAGSYPLKMATSAGEKLAIDLVITMPSAMFQDKDYLNYRYFYKRAYYLACIAAGIKESKEHKFKLTFDCLNGNHLQPIIVVSPSGDGSPDDFSGSKCRIHIILAAAEQTFPCGKLLPEKNCVRPTCSDDENSAKTLDPTPIYNATLKVDLSVTAYLKLLHATSSRCDAYKDACMLGRIWLKQRGFCSHIRKGGFGNFEWAAIMAMLLQSKPGAGVPLLSSGFSSYQLFKATLQFLANRDLSRVPFVFEANDTNLTRTEGTPIFFDGPRGLNILFKMTPWSYKLLQQEASIAVKMLADSTFDQFEPTFILRADPLSYRYDSVLEIPILSLIQDINEENFNKKFSETCRKLYNVLLRALGNRVTLISIILPEEETWPLGSSKPFVNREGRLLLGFATDSVNSERTVDHGPAAENKNEAASFRKFWGEKAELRRFKDGSILESVVWSQKEGSGPILKQIIQFILRRHISADVADKAIIAGNQFATLIPSGDIVGQSGTAPFLSIMNAFSALEKDIRNLENLPLQIRHILGADPQLRYSSIDPPRTVTHRQMSIPASIIIQFEGSGRWPDDLAAIQRTKIAFLLKLAELLSEHNPELTTRVGLENPSYPSQNQSFLDITTSSGHSFRLRIHHEREATLLERRLKDKTFDGTSREAAALALAVYKSSFLRIPAHTQAIQTLCTRFPAVSPSIRLVKKWFTSHLLTPHFAPELIELLVARTFLQPYPWNVPACATTGFLRTLFWISRWDWRYTPLIVDFSSAEERAGMKADEPTAITTRFEAWRRIDPALNRVVLFAASNLDPEGATWTDRARPAKVVAGRMTALARAAVAALKDNESMIAAGKASLLALEPEMLFVSSLTDYDFVLHLAPRYTRAGKAKKEARADNSMFKNLQLQAEADKGGELVGYDPVTLFTDELQEIYGHAVIWFYDTEGGDTVAGLWNPAMTARRSWRVRGGYSSVPLAGTGTRRGKGEEVTGEVDGVEVEINKEGILNEIARLGGELVERVEILKK</sequence>
<dbReference type="PANTHER" id="PTHR17972">
    <property type="entry name" value="NUCLEOLAR RNA-ASSOCIATED PROTEIN"/>
    <property type="match status" value="1"/>
</dbReference>
<feature type="domain" description="Nrap protein" evidence="7">
    <location>
        <begin position="219"/>
        <end position="364"/>
    </location>
</feature>
<gene>
    <name evidence="13" type="ORF">K432DRAFT_421237</name>
</gene>
<proteinExistence type="inferred from homology"/>
<evidence type="ECO:0000256" key="2">
    <source>
        <dbReference type="ARBA" id="ARBA00006674"/>
    </source>
</evidence>
<dbReference type="InterPro" id="IPR035082">
    <property type="entry name" value="Nrap_D1"/>
</dbReference>
<dbReference type="GO" id="GO:0003723">
    <property type="term" value="F:RNA binding"/>
    <property type="evidence" value="ECO:0007669"/>
    <property type="project" value="UniProtKB-KW"/>
</dbReference>
<feature type="domain" description="Nrap protein" evidence="11">
    <location>
        <begin position="880"/>
        <end position="1033"/>
    </location>
</feature>
<reference evidence="13 14" key="1">
    <citation type="journal article" date="2016" name="Nat. Commun.">
        <title>Ectomycorrhizal ecology is imprinted in the genome of the dominant symbiotic fungus Cenococcum geophilum.</title>
        <authorList>
            <consortium name="DOE Joint Genome Institute"/>
            <person name="Peter M."/>
            <person name="Kohler A."/>
            <person name="Ohm R.A."/>
            <person name="Kuo A."/>
            <person name="Krutzmann J."/>
            <person name="Morin E."/>
            <person name="Arend M."/>
            <person name="Barry K.W."/>
            <person name="Binder M."/>
            <person name="Choi C."/>
            <person name="Clum A."/>
            <person name="Copeland A."/>
            <person name="Grisel N."/>
            <person name="Haridas S."/>
            <person name="Kipfer T."/>
            <person name="LaButti K."/>
            <person name="Lindquist E."/>
            <person name="Lipzen A."/>
            <person name="Maire R."/>
            <person name="Meier B."/>
            <person name="Mihaltcheva S."/>
            <person name="Molinier V."/>
            <person name="Murat C."/>
            <person name="Poggeler S."/>
            <person name="Quandt C.A."/>
            <person name="Sperisen C."/>
            <person name="Tritt A."/>
            <person name="Tisserant E."/>
            <person name="Crous P.W."/>
            <person name="Henrissat B."/>
            <person name="Nehls U."/>
            <person name="Egli S."/>
            <person name="Spatafora J.W."/>
            <person name="Grigoriev I.V."/>
            <person name="Martin F.M."/>
        </authorList>
    </citation>
    <scope>NUCLEOTIDE SEQUENCE [LARGE SCALE GENOMIC DNA]</scope>
    <source>
        <strain evidence="13 14">CBS 459.81</strain>
    </source>
</reference>
<dbReference type="GO" id="GO:0032545">
    <property type="term" value="C:CURI complex"/>
    <property type="evidence" value="ECO:0007669"/>
    <property type="project" value="TreeGrafter"/>
</dbReference>
<dbReference type="InterPro" id="IPR035371">
    <property type="entry name" value="Nrap_D6"/>
</dbReference>
<protein>
    <recommendedName>
        <fullName evidence="5">U3 small nucleolar RNA-associated protein 22</fullName>
    </recommendedName>
</protein>
<evidence type="ECO:0000259" key="8">
    <source>
        <dbReference type="Pfam" id="PF17403"/>
    </source>
</evidence>
<dbReference type="Proteomes" id="UP000250266">
    <property type="component" value="Unassembled WGS sequence"/>
</dbReference>
<dbReference type="InterPro" id="IPR005554">
    <property type="entry name" value="NOL6/Upt22"/>
</dbReference>
<dbReference type="Pfam" id="PF17405">
    <property type="entry name" value="Nrap_D4"/>
    <property type="match status" value="1"/>
</dbReference>
<evidence type="ECO:0000256" key="4">
    <source>
        <dbReference type="ARBA" id="ARBA00023242"/>
    </source>
</evidence>
<dbReference type="InterPro" id="IPR035367">
    <property type="entry name" value="Nrap_D2"/>
</dbReference>
<evidence type="ECO:0000256" key="3">
    <source>
        <dbReference type="ARBA" id="ARBA00022884"/>
    </source>
</evidence>
<evidence type="ECO:0000256" key="6">
    <source>
        <dbReference type="SAM" id="MobiDB-lite"/>
    </source>
</evidence>
<feature type="domain" description="Nrap protein" evidence="8">
    <location>
        <begin position="368"/>
        <end position="509"/>
    </location>
</feature>
<dbReference type="InterPro" id="IPR035368">
    <property type="entry name" value="Nrap_D3"/>
</dbReference>
<dbReference type="GO" id="GO:0032040">
    <property type="term" value="C:small-subunit processome"/>
    <property type="evidence" value="ECO:0007669"/>
    <property type="project" value="TreeGrafter"/>
</dbReference>
<dbReference type="PANTHER" id="PTHR17972:SF0">
    <property type="entry name" value="NUCLEOLAR PROTEIN 6"/>
    <property type="match status" value="1"/>
</dbReference>
<evidence type="ECO:0000259" key="11">
    <source>
        <dbReference type="Pfam" id="PF17406"/>
    </source>
</evidence>
<dbReference type="Pfam" id="PF17407">
    <property type="entry name" value="Nrap_D6"/>
    <property type="match status" value="1"/>
</dbReference>
<dbReference type="Pfam" id="PF17406">
    <property type="entry name" value="Nrap_D5"/>
    <property type="match status" value="1"/>
</dbReference>
<feature type="domain" description="Nrap protein" evidence="9">
    <location>
        <begin position="516"/>
        <end position="665"/>
    </location>
</feature>
<name>A0A8E2ELE0_9PEZI</name>
<dbReference type="GO" id="GO:0006364">
    <property type="term" value="P:rRNA processing"/>
    <property type="evidence" value="ECO:0007669"/>
    <property type="project" value="UniProtKB-KW"/>
</dbReference>
<keyword evidence="3 5" id="KW-0694">RNA-binding</keyword>
<evidence type="ECO:0000259" key="9">
    <source>
        <dbReference type="Pfam" id="PF17404"/>
    </source>
</evidence>
<feature type="domain" description="Nrap protein" evidence="10">
    <location>
        <begin position="680"/>
        <end position="878"/>
    </location>
</feature>
<feature type="compositionally biased region" description="Acidic residues" evidence="6">
    <location>
        <begin position="37"/>
        <end position="50"/>
    </location>
</feature>
<dbReference type="OrthoDB" id="10251401at2759"/>
<evidence type="ECO:0000256" key="5">
    <source>
        <dbReference type="RuleBase" id="RU364032"/>
    </source>
</evidence>
<keyword evidence="14" id="KW-1185">Reference proteome</keyword>
<dbReference type="AlphaFoldDB" id="A0A8E2ELE0"/>
<evidence type="ECO:0000259" key="7">
    <source>
        <dbReference type="Pfam" id="PF03813"/>
    </source>
</evidence>
<dbReference type="EMBL" id="KV744808">
    <property type="protein sequence ID" value="OCK86202.1"/>
    <property type="molecule type" value="Genomic_DNA"/>
</dbReference>
<dbReference type="Gene3D" id="3.30.70.3030">
    <property type="match status" value="1"/>
</dbReference>
<keyword evidence="5" id="KW-0690">Ribosome biogenesis</keyword>
<dbReference type="GO" id="GO:0006409">
    <property type="term" value="P:tRNA export from nucleus"/>
    <property type="evidence" value="ECO:0007669"/>
    <property type="project" value="TreeGrafter"/>
</dbReference>
<evidence type="ECO:0000259" key="10">
    <source>
        <dbReference type="Pfam" id="PF17405"/>
    </source>
</evidence>
<feature type="compositionally biased region" description="Basic and acidic residues" evidence="6">
    <location>
        <begin position="88"/>
        <end position="99"/>
    </location>
</feature>
<dbReference type="GO" id="GO:0034456">
    <property type="term" value="C:UTP-C complex"/>
    <property type="evidence" value="ECO:0007669"/>
    <property type="project" value="TreeGrafter"/>
</dbReference>
<feature type="compositionally biased region" description="Basic and acidic residues" evidence="6">
    <location>
        <begin position="63"/>
        <end position="77"/>
    </location>
</feature>
<evidence type="ECO:0000256" key="1">
    <source>
        <dbReference type="ARBA" id="ARBA00004604"/>
    </source>
</evidence>
<dbReference type="Pfam" id="PF17404">
    <property type="entry name" value="Nrap_D3"/>
    <property type="match status" value="1"/>
</dbReference>
<dbReference type="InterPro" id="IPR035369">
    <property type="entry name" value="Nrap_D4"/>
</dbReference>
<feature type="compositionally biased region" description="Basic residues" evidence="6">
    <location>
        <begin position="1"/>
        <end position="11"/>
    </location>
</feature>
<comment type="subcellular location">
    <subcellularLocation>
        <location evidence="1 5">Nucleus</location>
        <location evidence="1 5">Nucleolus</location>
    </subcellularLocation>
</comment>
<feature type="region of interest" description="Disordered" evidence="6">
    <location>
        <begin position="1"/>
        <end position="99"/>
    </location>
</feature>
<organism evidence="13 14">
    <name type="scientific">Lepidopterella palustris CBS 459.81</name>
    <dbReference type="NCBI Taxonomy" id="1314670"/>
    <lineage>
        <taxon>Eukaryota</taxon>
        <taxon>Fungi</taxon>
        <taxon>Dikarya</taxon>
        <taxon>Ascomycota</taxon>
        <taxon>Pezizomycotina</taxon>
        <taxon>Dothideomycetes</taxon>
        <taxon>Pleosporomycetidae</taxon>
        <taxon>Mytilinidiales</taxon>
        <taxon>Argynnaceae</taxon>
        <taxon>Lepidopterella</taxon>
    </lineage>
</organism>
<evidence type="ECO:0000259" key="12">
    <source>
        <dbReference type="Pfam" id="PF17407"/>
    </source>
</evidence>
<evidence type="ECO:0000313" key="14">
    <source>
        <dbReference type="Proteomes" id="UP000250266"/>
    </source>
</evidence>